<sequence length="80" mass="8506">MPLYEYTCRQCQHTFEQLVPSMAHEPTTCPQCQSPSLERLIGLPTAGRSAAPAATNCQGDGPPCGAPWCGRTNASWPAAS</sequence>
<accession>A0A7V8VDC9</accession>
<feature type="domain" description="Putative regulatory protein FmdB zinc ribbon" evidence="1">
    <location>
        <begin position="1"/>
        <end position="42"/>
    </location>
</feature>
<protein>
    <submittedName>
        <fullName evidence="2">Zinc ribbon domain-containing protein</fullName>
    </submittedName>
</protein>
<proteinExistence type="predicted"/>
<dbReference type="Pfam" id="PF09723">
    <property type="entry name" value="Zn_ribbon_8"/>
    <property type="match status" value="1"/>
</dbReference>
<evidence type="ECO:0000313" key="2">
    <source>
        <dbReference type="EMBL" id="MBA2225979.1"/>
    </source>
</evidence>
<reference evidence="2 3" key="1">
    <citation type="submission" date="2020-07" db="EMBL/GenBank/DDBJ databases">
        <title>Thermogemmata thermophila gen. nov., sp. nov., a novel moderate thermophilic planctomycete from a Kamchatka hot spring.</title>
        <authorList>
            <person name="Elcheninov A.G."/>
            <person name="Podosokorskaya O.A."/>
            <person name="Kovaleva O.L."/>
            <person name="Novikov A."/>
            <person name="Bonch-Osmolovskaya E.A."/>
            <person name="Toshchakov S.V."/>
            <person name="Kublanov I.V."/>
        </authorList>
    </citation>
    <scope>NUCLEOTIDE SEQUENCE [LARGE SCALE GENOMIC DNA]</scope>
    <source>
        <strain evidence="2 3">2918</strain>
    </source>
</reference>
<dbReference type="RefSeq" id="WP_194537400.1">
    <property type="nucleotide sequence ID" value="NZ_JACEFB010000003.1"/>
</dbReference>
<evidence type="ECO:0000313" key="3">
    <source>
        <dbReference type="Proteomes" id="UP000542342"/>
    </source>
</evidence>
<evidence type="ECO:0000259" key="1">
    <source>
        <dbReference type="SMART" id="SM00834"/>
    </source>
</evidence>
<dbReference type="EMBL" id="JACEFB010000003">
    <property type="protein sequence ID" value="MBA2225979.1"/>
    <property type="molecule type" value="Genomic_DNA"/>
</dbReference>
<organism evidence="2 3">
    <name type="scientific">Thermogemmata fonticola</name>
    <dbReference type="NCBI Taxonomy" id="2755323"/>
    <lineage>
        <taxon>Bacteria</taxon>
        <taxon>Pseudomonadati</taxon>
        <taxon>Planctomycetota</taxon>
        <taxon>Planctomycetia</taxon>
        <taxon>Gemmatales</taxon>
        <taxon>Gemmataceae</taxon>
        <taxon>Thermogemmata</taxon>
    </lineage>
</organism>
<dbReference type="AlphaFoldDB" id="A0A7V8VDC9"/>
<gene>
    <name evidence="2" type="ORF">H0921_07375</name>
</gene>
<dbReference type="Proteomes" id="UP000542342">
    <property type="component" value="Unassembled WGS sequence"/>
</dbReference>
<dbReference type="NCBIfam" id="TIGR02605">
    <property type="entry name" value="CxxC_CxxC_SSSS"/>
    <property type="match status" value="1"/>
</dbReference>
<name>A0A7V8VDC9_9BACT</name>
<dbReference type="SMART" id="SM00834">
    <property type="entry name" value="CxxC_CXXC_SSSS"/>
    <property type="match status" value="1"/>
</dbReference>
<keyword evidence="3" id="KW-1185">Reference proteome</keyword>
<dbReference type="InterPro" id="IPR013429">
    <property type="entry name" value="Regulatory_FmdB_Zinc_ribbon"/>
</dbReference>
<comment type="caution">
    <text evidence="2">The sequence shown here is derived from an EMBL/GenBank/DDBJ whole genome shotgun (WGS) entry which is preliminary data.</text>
</comment>